<evidence type="ECO:0000256" key="7">
    <source>
        <dbReference type="ARBA" id="ARBA00023136"/>
    </source>
</evidence>
<evidence type="ECO:0000256" key="8">
    <source>
        <dbReference type="ARBA" id="ARBA00023209"/>
    </source>
</evidence>
<reference evidence="12 13" key="2">
    <citation type="journal article" date="2014" name="J. Gen. Appl. Microbiol.">
        <title>The early diverging ascomycetous budding yeast Saitoella complicata has three histone deacetylases belonging to the Clr6, Hos2, and Rpd3 lineages.</title>
        <authorList>
            <person name="Nishida H."/>
            <person name="Matsumoto T."/>
            <person name="Kondo S."/>
            <person name="Hamamoto M."/>
            <person name="Yoshikawa H."/>
        </authorList>
    </citation>
    <scope>NUCLEOTIDE SEQUENCE [LARGE SCALE GENOMIC DNA]</scope>
    <source>
        <strain evidence="12 13">NRRL Y-17804</strain>
    </source>
</reference>
<dbReference type="EMBL" id="BACD03000016">
    <property type="protein sequence ID" value="GAO48688.1"/>
    <property type="molecule type" value="Genomic_DNA"/>
</dbReference>
<organism evidence="12 13">
    <name type="scientific">Saitoella complicata (strain BCRC 22490 / CBS 7301 / JCM 7358 / NBRC 10748 / NRRL Y-17804)</name>
    <dbReference type="NCBI Taxonomy" id="698492"/>
    <lineage>
        <taxon>Eukaryota</taxon>
        <taxon>Fungi</taxon>
        <taxon>Dikarya</taxon>
        <taxon>Ascomycota</taxon>
        <taxon>Taphrinomycotina</taxon>
        <taxon>Taphrinomycotina incertae sedis</taxon>
        <taxon>Saitoella</taxon>
    </lineage>
</organism>
<evidence type="ECO:0000256" key="6">
    <source>
        <dbReference type="ARBA" id="ARBA00023098"/>
    </source>
</evidence>
<keyword evidence="13" id="KW-1185">Reference proteome</keyword>
<reference evidence="12 13" key="3">
    <citation type="journal article" date="2015" name="Genome Announc.">
        <title>Draft Genome Sequence of the Archiascomycetous Yeast Saitoella complicata.</title>
        <authorList>
            <person name="Yamauchi K."/>
            <person name="Kondo S."/>
            <person name="Hamamoto M."/>
            <person name="Takahashi Y."/>
            <person name="Ogura Y."/>
            <person name="Hayashi T."/>
            <person name="Nishida H."/>
        </authorList>
    </citation>
    <scope>NUCLEOTIDE SEQUENCE [LARGE SCALE GENOMIC DNA]</scope>
    <source>
        <strain evidence="12 13">NRRL Y-17804</strain>
    </source>
</reference>
<comment type="caution">
    <text evidence="12">The sequence shown here is derived from an EMBL/GenBank/DDBJ whole genome shotgun (WGS) entry which is preliminary data.</text>
</comment>
<dbReference type="Gene3D" id="1.20.120.1760">
    <property type="match status" value="1"/>
</dbReference>
<evidence type="ECO:0000313" key="13">
    <source>
        <dbReference type="Proteomes" id="UP000033140"/>
    </source>
</evidence>
<feature type="transmembrane region" description="Helical" evidence="11">
    <location>
        <begin position="102"/>
        <end position="125"/>
    </location>
</feature>
<dbReference type="InterPro" id="IPR000462">
    <property type="entry name" value="CDP-OH_P_trans"/>
</dbReference>
<dbReference type="Proteomes" id="UP000033140">
    <property type="component" value="Unassembled WGS sequence"/>
</dbReference>
<evidence type="ECO:0000313" key="12">
    <source>
        <dbReference type="EMBL" id="GAO48688.1"/>
    </source>
</evidence>
<sequence length="307" mass="33554">MQSVALSIRSSISIASRQCRVPLPLARSFASGPVLRLCTTSRSGILSTSSQFLPSRIVLSCRSFSSTAPRNEEKPRSPLKAVIEKTKEVAAVTKQGTKRENIYTIPNILTFTRLVAAPAVGWLVLNDYPRAAFGLFAYAGITDLVDGWIARKFNMKSVVGTVIDPMADKLLMTILTVTLAMKGALPVWLAVIILGRDVGLAISALYYRWISLPPPKTMTRYWDFSLPSAEVRPTTISKVNTALQLGLIGATMAEPLIMMDVSLAMMAFQYTVASTTVWSGLSYVFSNDAVRILPREGDAATKEEEKK</sequence>
<evidence type="ECO:0000256" key="1">
    <source>
        <dbReference type="ARBA" id="ARBA00004141"/>
    </source>
</evidence>
<protein>
    <recommendedName>
        <fullName evidence="14">CDP-diacylglycerol--glycerol-3-phosphate 3-phosphatidyltransferase</fullName>
    </recommendedName>
</protein>
<dbReference type="InterPro" id="IPR048254">
    <property type="entry name" value="CDP_ALCOHOL_P_TRANSF_CS"/>
</dbReference>
<evidence type="ECO:0000256" key="2">
    <source>
        <dbReference type="ARBA" id="ARBA00022516"/>
    </source>
</evidence>
<dbReference type="InterPro" id="IPR043130">
    <property type="entry name" value="CDP-OH_PTrfase_TM_dom"/>
</dbReference>
<comment type="subcellular location">
    <subcellularLocation>
        <location evidence="1">Membrane</location>
        <topology evidence="1">Multi-pass membrane protein</topology>
    </subcellularLocation>
</comment>
<dbReference type="STRING" id="698492.A0A0E9NFU8"/>
<keyword evidence="7 11" id="KW-0472">Membrane</keyword>
<name>A0A0E9NFU8_SAICN</name>
<proteinExistence type="inferred from homology"/>
<accession>A0A0E9NFU8</accession>
<dbReference type="GO" id="GO:0043337">
    <property type="term" value="F:cardiolipin synthase (CMP-forming)"/>
    <property type="evidence" value="ECO:0007669"/>
    <property type="project" value="TreeGrafter"/>
</dbReference>
<keyword evidence="5 11" id="KW-1133">Transmembrane helix</keyword>
<dbReference type="PANTHER" id="PTHR14269:SF60">
    <property type="entry name" value="CARDIOLIPIN SYNTHASE (CMP-FORMING)"/>
    <property type="match status" value="1"/>
</dbReference>
<dbReference type="AlphaFoldDB" id="A0A0E9NFU8"/>
<dbReference type="GO" id="GO:0016020">
    <property type="term" value="C:membrane"/>
    <property type="evidence" value="ECO:0007669"/>
    <property type="project" value="UniProtKB-SubCell"/>
</dbReference>
<evidence type="ECO:0000256" key="11">
    <source>
        <dbReference type="SAM" id="Phobius"/>
    </source>
</evidence>
<dbReference type="GO" id="GO:0032049">
    <property type="term" value="P:cardiolipin biosynthetic process"/>
    <property type="evidence" value="ECO:0007669"/>
    <property type="project" value="TreeGrafter"/>
</dbReference>
<keyword evidence="6" id="KW-0443">Lipid metabolism</keyword>
<dbReference type="GO" id="GO:0005739">
    <property type="term" value="C:mitochondrion"/>
    <property type="evidence" value="ECO:0007669"/>
    <property type="project" value="TreeGrafter"/>
</dbReference>
<keyword evidence="4 11" id="KW-0812">Transmembrane</keyword>
<keyword evidence="3 10" id="KW-0808">Transferase</keyword>
<dbReference type="FunFam" id="1.20.120.1760:FF:000017">
    <property type="entry name" value="Phosphatidyl synthase"/>
    <property type="match status" value="1"/>
</dbReference>
<dbReference type="OMA" id="RIAMSPY"/>
<reference evidence="12 13" key="1">
    <citation type="journal article" date="2011" name="J. Gen. Appl. Microbiol.">
        <title>Draft genome sequencing of the enigmatic yeast Saitoella complicata.</title>
        <authorList>
            <person name="Nishida H."/>
            <person name="Hamamoto M."/>
            <person name="Sugiyama J."/>
        </authorList>
    </citation>
    <scope>NUCLEOTIDE SEQUENCE [LARGE SCALE GENOMIC DNA]</scope>
    <source>
        <strain evidence="12 13">NRRL Y-17804</strain>
    </source>
</reference>
<comment type="similarity">
    <text evidence="10">Belongs to the CDP-alcohol phosphatidyltransferase class-I family.</text>
</comment>
<evidence type="ECO:0000256" key="9">
    <source>
        <dbReference type="ARBA" id="ARBA00023264"/>
    </source>
</evidence>
<keyword evidence="9" id="KW-1208">Phospholipid metabolism</keyword>
<evidence type="ECO:0000256" key="4">
    <source>
        <dbReference type="ARBA" id="ARBA00022692"/>
    </source>
</evidence>
<feature type="transmembrane region" description="Helical" evidence="11">
    <location>
        <begin position="261"/>
        <end position="285"/>
    </location>
</feature>
<feature type="transmembrane region" description="Helical" evidence="11">
    <location>
        <begin position="170"/>
        <end position="194"/>
    </location>
</feature>
<keyword evidence="8" id="KW-0594">Phospholipid biosynthesis</keyword>
<dbReference type="PANTHER" id="PTHR14269">
    <property type="entry name" value="CDP-DIACYLGLYCEROL--GLYCEROL-3-PHOSPHATE 3-PHOSPHATIDYLTRANSFERASE-RELATED"/>
    <property type="match status" value="1"/>
</dbReference>
<evidence type="ECO:0000256" key="3">
    <source>
        <dbReference type="ARBA" id="ARBA00022679"/>
    </source>
</evidence>
<evidence type="ECO:0008006" key="14">
    <source>
        <dbReference type="Google" id="ProtNLM"/>
    </source>
</evidence>
<gene>
    <name evidence="12" type="ORF">G7K_2858-t1</name>
</gene>
<dbReference type="Pfam" id="PF01066">
    <property type="entry name" value="CDP-OH_P_transf"/>
    <property type="match status" value="1"/>
</dbReference>
<evidence type="ECO:0000256" key="10">
    <source>
        <dbReference type="RuleBase" id="RU003750"/>
    </source>
</evidence>
<keyword evidence="2" id="KW-0444">Lipid biosynthesis</keyword>
<dbReference type="PROSITE" id="PS00379">
    <property type="entry name" value="CDP_ALCOHOL_P_TRANSF"/>
    <property type="match status" value="1"/>
</dbReference>
<evidence type="ECO:0000256" key="5">
    <source>
        <dbReference type="ARBA" id="ARBA00022989"/>
    </source>
</evidence>
<feature type="transmembrane region" description="Helical" evidence="11">
    <location>
        <begin position="131"/>
        <end position="149"/>
    </location>
</feature>
<dbReference type="InterPro" id="IPR050324">
    <property type="entry name" value="CDP-alcohol_PTase-I"/>
</dbReference>